<keyword evidence="1" id="KW-0472">Membrane</keyword>
<keyword evidence="1" id="KW-0812">Transmembrane</keyword>
<gene>
    <name evidence="3" type="ORF">KDW_07910</name>
</gene>
<dbReference type="EMBL" id="BKZW01000001">
    <property type="protein sequence ID" value="GER86629.1"/>
    <property type="molecule type" value="Genomic_DNA"/>
</dbReference>
<name>A0A5J4KKH5_9CHLR</name>
<dbReference type="RefSeq" id="WP_151754731.1">
    <property type="nucleotide sequence ID" value="NZ_BKZW01000001.1"/>
</dbReference>
<proteinExistence type="predicted"/>
<feature type="domain" description="DUF4126" evidence="2">
    <location>
        <begin position="4"/>
        <end position="178"/>
    </location>
</feature>
<dbReference type="InterPro" id="IPR025196">
    <property type="entry name" value="DUF4126"/>
</dbReference>
<dbReference type="Pfam" id="PF13548">
    <property type="entry name" value="DUF4126"/>
    <property type="match status" value="1"/>
</dbReference>
<accession>A0A5J4KKH5</accession>
<evidence type="ECO:0000256" key="1">
    <source>
        <dbReference type="SAM" id="Phobius"/>
    </source>
</evidence>
<keyword evidence="1" id="KW-1133">Transmembrane helix</keyword>
<dbReference type="AlphaFoldDB" id="A0A5J4KKH5"/>
<comment type="caution">
    <text evidence="3">The sequence shown here is derived from an EMBL/GenBank/DDBJ whole genome shotgun (WGS) entry which is preliminary data.</text>
</comment>
<sequence>MDIGTSLGLAFASGINAYLPLLSLALAAHFFPGNFHVNSNFSFITQPWFMVVMGILAVADLVADKIPGVDHVWDTIHTIIRPITGALVAAAAGNQMMDSKWLLAVTLAVGASIAGVTHTTKATTRVTSTATTAGFLNTGLSIGEDIVMILSVLLSFVAPYVMLVAVAIFIVIFLILAPKIVRRFRKWRQARTNRAGVTTPLQQSSSRRN</sequence>
<keyword evidence="4" id="KW-1185">Reference proteome</keyword>
<feature type="transmembrane region" description="Helical" evidence="1">
    <location>
        <begin position="101"/>
        <end position="119"/>
    </location>
</feature>
<reference evidence="3 4" key="1">
    <citation type="submission" date="2019-10" db="EMBL/GenBank/DDBJ databases">
        <title>Dictyobacter vulcani sp. nov., within the class Ktedonobacteria, isolated from soil of volcanic Mt. Zao.</title>
        <authorList>
            <person name="Zheng Y."/>
            <person name="Wang C.M."/>
            <person name="Sakai Y."/>
            <person name="Abe K."/>
            <person name="Yokota A."/>
            <person name="Yabe S."/>
        </authorList>
    </citation>
    <scope>NUCLEOTIDE SEQUENCE [LARGE SCALE GENOMIC DNA]</scope>
    <source>
        <strain evidence="3 4">W12</strain>
    </source>
</reference>
<organism evidence="3 4">
    <name type="scientific">Dictyobacter vulcani</name>
    <dbReference type="NCBI Taxonomy" id="2607529"/>
    <lineage>
        <taxon>Bacteria</taxon>
        <taxon>Bacillati</taxon>
        <taxon>Chloroflexota</taxon>
        <taxon>Ktedonobacteria</taxon>
        <taxon>Ktedonobacterales</taxon>
        <taxon>Dictyobacteraceae</taxon>
        <taxon>Dictyobacter</taxon>
    </lineage>
</organism>
<evidence type="ECO:0000259" key="2">
    <source>
        <dbReference type="Pfam" id="PF13548"/>
    </source>
</evidence>
<protein>
    <recommendedName>
        <fullName evidence="2">DUF4126 domain-containing protein</fullName>
    </recommendedName>
</protein>
<feature type="transmembrane region" description="Helical" evidence="1">
    <location>
        <begin position="146"/>
        <end position="176"/>
    </location>
</feature>
<feature type="transmembrane region" description="Helical" evidence="1">
    <location>
        <begin position="7"/>
        <end position="31"/>
    </location>
</feature>
<dbReference type="Proteomes" id="UP000326912">
    <property type="component" value="Unassembled WGS sequence"/>
</dbReference>
<evidence type="ECO:0000313" key="3">
    <source>
        <dbReference type="EMBL" id="GER86629.1"/>
    </source>
</evidence>
<feature type="transmembrane region" description="Helical" evidence="1">
    <location>
        <begin position="43"/>
        <end position="63"/>
    </location>
</feature>
<evidence type="ECO:0000313" key="4">
    <source>
        <dbReference type="Proteomes" id="UP000326912"/>
    </source>
</evidence>